<dbReference type="Gene3D" id="3.30.1540.10">
    <property type="entry name" value="formyl-coa transferase, domain 3"/>
    <property type="match status" value="1"/>
</dbReference>
<evidence type="ECO:0000313" key="2">
    <source>
        <dbReference type="EMBL" id="BAS00203.1"/>
    </source>
</evidence>
<dbReference type="Gene3D" id="3.40.50.10540">
    <property type="entry name" value="Crotonobetainyl-coa:carnitine coa-transferase, domain 1"/>
    <property type="match status" value="1"/>
</dbReference>
<reference evidence="4" key="3">
    <citation type="journal article" date="2016" name="Genome Announc.">
        <title>Revised genome sequence of the purple photosynthetic bacterium Blastochloris viridis.</title>
        <authorList>
            <person name="Liu L.N."/>
            <person name="Faulkner M."/>
            <person name="Liu X."/>
            <person name="Huang F."/>
            <person name="Darby A.C."/>
            <person name="Hall N."/>
        </authorList>
    </citation>
    <scope>NUCLEOTIDE SEQUENCE [LARGE SCALE GENOMIC DNA]</scope>
    <source>
        <strain evidence="4">ATCC 19567 / DSM 133 / F</strain>
    </source>
</reference>
<dbReference type="RefSeq" id="WP_055037589.1">
    <property type="nucleotide sequence ID" value="NZ_AP014854.2"/>
</dbReference>
<dbReference type="STRING" id="1079.BVIR_2123"/>
<dbReference type="EC" id="2.8.3.16" evidence="3"/>
<reference evidence="3" key="2">
    <citation type="submission" date="2015-11" db="EMBL/GenBank/DDBJ databases">
        <authorList>
            <person name="Zhang Y."/>
            <person name="Guo Z."/>
        </authorList>
    </citation>
    <scope>NUCLEOTIDE SEQUENCE</scope>
    <source>
        <strain evidence="3">1</strain>
    </source>
</reference>
<accession>A0A0H5BD92</accession>
<keyword evidence="4" id="KW-1185">Reference proteome</keyword>
<gene>
    <name evidence="3" type="primary">frc_2</name>
    <name evidence="2" type="ORF">BV133_2609</name>
    <name evidence="3" type="ORF">BVIRIDIS_15680</name>
</gene>
<dbReference type="EMBL" id="LN907867">
    <property type="protein sequence ID" value="CUU42555.1"/>
    <property type="molecule type" value="Genomic_DNA"/>
</dbReference>
<dbReference type="KEGG" id="bvr:BVIR_2123"/>
<dbReference type="PANTHER" id="PTHR48207">
    <property type="entry name" value="SUCCINATE--HYDROXYMETHYLGLUTARATE COA-TRANSFERASE"/>
    <property type="match status" value="1"/>
</dbReference>
<dbReference type="EMBL" id="AP014854">
    <property type="protein sequence ID" value="BAS00203.1"/>
    <property type="molecule type" value="Genomic_DNA"/>
</dbReference>
<dbReference type="InterPro" id="IPR023606">
    <property type="entry name" value="CoA-Trfase_III_dom_1_sf"/>
</dbReference>
<protein>
    <submittedName>
        <fullName evidence="3">Formyl-coenzyme A transferase</fullName>
        <ecNumber evidence="3">2.8.3.16</ecNumber>
    </submittedName>
    <submittedName>
        <fullName evidence="2">L-carnitine dehydratase/bile acid-inducible protein F</fullName>
    </submittedName>
</protein>
<reference evidence="2" key="1">
    <citation type="journal article" date="2015" name="Genome Announc.">
        <title>Complete Genome Sequence of the Bacteriochlorophyll b-Producing Photosynthetic Bacterium Blastochloris viridis.</title>
        <authorList>
            <person name="Tsukatani Y."/>
            <person name="Hirose Y."/>
            <person name="Harada J."/>
            <person name="Misawa N."/>
            <person name="Mori K."/>
            <person name="Inoue K."/>
            <person name="Tamiaki H."/>
        </authorList>
    </citation>
    <scope>NUCLEOTIDE SEQUENCE [LARGE SCALE GENOMIC DNA]</scope>
    <source>
        <strain evidence="2">DSM 133</strain>
    </source>
</reference>
<dbReference type="OrthoDB" id="9806585at2"/>
<dbReference type="PANTHER" id="PTHR48207:SF3">
    <property type="entry name" value="SUCCINATE--HYDROXYMETHYLGLUTARATE COA-TRANSFERASE"/>
    <property type="match status" value="1"/>
</dbReference>
<dbReference type="Proteomes" id="UP000065734">
    <property type="component" value="Chromosome I"/>
</dbReference>
<organism evidence="3 4">
    <name type="scientific">Blastochloris viridis</name>
    <name type="common">Rhodopseudomonas viridis</name>
    <dbReference type="NCBI Taxonomy" id="1079"/>
    <lineage>
        <taxon>Bacteria</taxon>
        <taxon>Pseudomonadati</taxon>
        <taxon>Pseudomonadota</taxon>
        <taxon>Alphaproteobacteria</taxon>
        <taxon>Hyphomicrobiales</taxon>
        <taxon>Blastochloridaceae</taxon>
        <taxon>Blastochloris</taxon>
    </lineage>
</organism>
<dbReference type="GO" id="GO:0033608">
    <property type="term" value="F:formyl-CoA transferase activity"/>
    <property type="evidence" value="ECO:0007669"/>
    <property type="project" value="UniProtKB-EC"/>
</dbReference>
<dbReference type="PATRIC" id="fig|1079.6.peg.2203"/>
<dbReference type="AlphaFoldDB" id="A0A0H5BD92"/>
<evidence type="ECO:0000313" key="4">
    <source>
        <dbReference type="Proteomes" id="UP000065734"/>
    </source>
</evidence>
<dbReference type="SUPFAM" id="SSF89796">
    <property type="entry name" value="CoA-transferase family III (CaiB/BaiF)"/>
    <property type="match status" value="1"/>
</dbReference>
<keyword evidence="1 3" id="KW-0808">Transferase</keyword>
<evidence type="ECO:0000313" key="3">
    <source>
        <dbReference type="EMBL" id="CUU42555.1"/>
    </source>
</evidence>
<sequence>MTGALSHLRVLDLSRVLAGPWASQMLADLGAEVIKIERPGEGDDTRHWGPPFLCDAAGNDTGESAYFIAANRGKQSLAVDFTHPEGQALIRRLAAQCDVVLENFKVGGLAKYGLDYPSLRAVRPNLVYCSITGFGQDGPLASRAGYDFLVQGMGGLMSLTGDADGEPMKVGVALADVFTGLYATVAVLAALAHRDRTGQGQHIDLALLDVQIAVLANQASSYLVGGVVPKRMGNAHPSIVPYQAFATRDGHVILAVGNDGQFRRFCATAGCMELADDSRFATNVERVRNRDDLVARLRLVMATRTTPDWIAALEAAGVPCGPINRLDQVFENEQVRHRGLAATIPHPLAGEVKVVANPIRLSETPVSYRRSPPLLGADTEALLSGLLGLGPDEIADLKARGVIDGTVCSATPAR</sequence>
<evidence type="ECO:0000256" key="1">
    <source>
        <dbReference type="ARBA" id="ARBA00022679"/>
    </source>
</evidence>
<proteinExistence type="predicted"/>
<dbReference type="Pfam" id="PF02515">
    <property type="entry name" value="CoA_transf_3"/>
    <property type="match status" value="1"/>
</dbReference>
<dbReference type="InterPro" id="IPR003673">
    <property type="entry name" value="CoA-Trfase_fam_III"/>
</dbReference>
<dbReference type="InterPro" id="IPR050483">
    <property type="entry name" value="CoA-transferase_III_domain"/>
</dbReference>
<dbReference type="InterPro" id="IPR044855">
    <property type="entry name" value="CoA-Trfase_III_dom3_sf"/>
</dbReference>
<name>A0A0H5BD92_BLAVI</name>